<keyword evidence="2" id="KW-0058">Aromatic hydrocarbons catabolism</keyword>
<dbReference type="PANTHER" id="PTHR32071:SF57">
    <property type="entry name" value="C4-DICARBOXYLATE TRANSPORT TRANSCRIPTIONAL REGULATORY PROTEIN DCTD"/>
    <property type="match status" value="1"/>
</dbReference>
<dbReference type="SUPFAM" id="SSF55785">
    <property type="entry name" value="PYP-like sensor domain (PAS domain)"/>
    <property type="match status" value="1"/>
</dbReference>
<evidence type="ECO:0000256" key="1">
    <source>
        <dbReference type="ARBA" id="ARBA00022741"/>
    </source>
</evidence>
<gene>
    <name evidence="6" type="ORF">IAC50_00500</name>
</gene>
<dbReference type="PROSITE" id="PS50045">
    <property type="entry name" value="SIGMA54_INTERACT_4"/>
    <property type="match status" value="1"/>
</dbReference>
<evidence type="ECO:0000256" key="2">
    <source>
        <dbReference type="ARBA" id="ARBA00022797"/>
    </source>
</evidence>
<dbReference type="CDD" id="cd00130">
    <property type="entry name" value="PAS"/>
    <property type="match status" value="1"/>
</dbReference>
<dbReference type="PROSITE" id="PS00676">
    <property type="entry name" value="SIGMA54_INTERACT_2"/>
    <property type="match status" value="1"/>
</dbReference>
<dbReference type="InterPro" id="IPR025662">
    <property type="entry name" value="Sigma_54_int_dom_ATP-bd_1"/>
</dbReference>
<dbReference type="GO" id="GO:0006355">
    <property type="term" value="P:regulation of DNA-templated transcription"/>
    <property type="evidence" value="ECO:0007669"/>
    <property type="project" value="InterPro"/>
</dbReference>
<comment type="caution">
    <text evidence="6">The sequence shown here is derived from an EMBL/GenBank/DDBJ whole genome shotgun (WGS) entry which is preliminary data.</text>
</comment>
<dbReference type="Gene3D" id="3.30.450.20">
    <property type="entry name" value="PAS domain"/>
    <property type="match status" value="1"/>
</dbReference>
<dbReference type="PANTHER" id="PTHR32071">
    <property type="entry name" value="TRANSCRIPTIONAL REGULATORY PROTEIN"/>
    <property type="match status" value="1"/>
</dbReference>
<dbReference type="InterPro" id="IPR002078">
    <property type="entry name" value="Sigma_54_int"/>
</dbReference>
<dbReference type="Gene3D" id="1.10.10.60">
    <property type="entry name" value="Homeodomain-like"/>
    <property type="match status" value="1"/>
</dbReference>
<evidence type="ECO:0000313" key="7">
    <source>
        <dbReference type="Proteomes" id="UP000824090"/>
    </source>
</evidence>
<evidence type="ECO:0000259" key="5">
    <source>
        <dbReference type="PROSITE" id="PS50045"/>
    </source>
</evidence>
<name>A0A9D1I0H1_9FIRM</name>
<evidence type="ECO:0000256" key="3">
    <source>
        <dbReference type="ARBA" id="ARBA00022840"/>
    </source>
</evidence>
<dbReference type="GO" id="GO:0003677">
    <property type="term" value="F:DNA binding"/>
    <property type="evidence" value="ECO:0007669"/>
    <property type="project" value="UniProtKB-KW"/>
</dbReference>
<dbReference type="InterPro" id="IPR003593">
    <property type="entry name" value="AAA+_ATPase"/>
</dbReference>
<dbReference type="Proteomes" id="UP000824090">
    <property type="component" value="Unassembled WGS sequence"/>
</dbReference>
<dbReference type="PROSITE" id="PS00675">
    <property type="entry name" value="SIGMA54_INTERACT_1"/>
    <property type="match status" value="1"/>
</dbReference>
<dbReference type="SUPFAM" id="SSF52540">
    <property type="entry name" value="P-loop containing nucleoside triphosphate hydrolases"/>
    <property type="match status" value="1"/>
</dbReference>
<dbReference type="Pfam" id="PF25601">
    <property type="entry name" value="AAA_lid_14"/>
    <property type="match status" value="1"/>
</dbReference>
<keyword evidence="1" id="KW-0547">Nucleotide-binding</keyword>
<dbReference type="InterPro" id="IPR025943">
    <property type="entry name" value="Sigma_54_int_dom_ATP-bd_2"/>
</dbReference>
<dbReference type="InterPro" id="IPR058031">
    <property type="entry name" value="AAA_lid_NorR"/>
</dbReference>
<reference evidence="6" key="2">
    <citation type="journal article" date="2021" name="PeerJ">
        <title>Extensive microbial diversity within the chicken gut microbiome revealed by metagenomics and culture.</title>
        <authorList>
            <person name="Gilroy R."/>
            <person name="Ravi A."/>
            <person name="Getino M."/>
            <person name="Pursley I."/>
            <person name="Horton D.L."/>
            <person name="Alikhan N.F."/>
            <person name="Baker D."/>
            <person name="Gharbi K."/>
            <person name="Hall N."/>
            <person name="Watson M."/>
            <person name="Adriaenssens E.M."/>
            <person name="Foster-Nyarko E."/>
            <person name="Jarju S."/>
            <person name="Secka A."/>
            <person name="Antonio M."/>
            <person name="Oren A."/>
            <person name="Chaudhuri R.R."/>
            <person name="La Ragione R."/>
            <person name="Hildebrand F."/>
            <person name="Pallen M.J."/>
        </authorList>
    </citation>
    <scope>NUCLEOTIDE SEQUENCE</scope>
    <source>
        <strain evidence="6">ChiHcec3-6078</strain>
    </source>
</reference>
<accession>A0A9D1I0H1</accession>
<organism evidence="6 7">
    <name type="scientific">Candidatus Allocopromorpha excrementigallinarum</name>
    <dbReference type="NCBI Taxonomy" id="2840742"/>
    <lineage>
        <taxon>Bacteria</taxon>
        <taxon>Bacillati</taxon>
        <taxon>Bacillota</taxon>
        <taxon>Clostridia</taxon>
        <taxon>Eubacteriales</taxon>
        <taxon>Eubacteriaceae</taxon>
        <taxon>Eubacteriaceae incertae sedis</taxon>
        <taxon>Candidatus Allocopromorpha</taxon>
    </lineage>
</organism>
<dbReference type="InterPro" id="IPR027417">
    <property type="entry name" value="P-loop_NTPase"/>
</dbReference>
<dbReference type="Pfam" id="PF18024">
    <property type="entry name" value="HTH_50"/>
    <property type="match status" value="1"/>
</dbReference>
<dbReference type="GO" id="GO:0005524">
    <property type="term" value="F:ATP binding"/>
    <property type="evidence" value="ECO:0007669"/>
    <property type="project" value="UniProtKB-KW"/>
</dbReference>
<dbReference type="FunFam" id="3.40.50.300:FF:000006">
    <property type="entry name" value="DNA-binding transcriptional regulator NtrC"/>
    <property type="match status" value="1"/>
</dbReference>
<dbReference type="CDD" id="cd00009">
    <property type="entry name" value="AAA"/>
    <property type="match status" value="1"/>
</dbReference>
<feature type="domain" description="Sigma-54 factor interaction" evidence="5">
    <location>
        <begin position="131"/>
        <end position="360"/>
    </location>
</feature>
<reference evidence="6" key="1">
    <citation type="submission" date="2020-10" db="EMBL/GenBank/DDBJ databases">
        <authorList>
            <person name="Gilroy R."/>
        </authorList>
    </citation>
    <scope>NUCLEOTIDE SEQUENCE</scope>
    <source>
        <strain evidence="6">ChiHcec3-6078</strain>
    </source>
</reference>
<dbReference type="InterPro" id="IPR035965">
    <property type="entry name" value="PAS-like_dom_sf"/>
</dbReference>
<dbReference type="Pfam" id="PF13188">
    <property type="entry name" value="PAS_8"/>
    <property type="match status" value="1"/>
</dbReference>
<proteinExistence type="predicted"/>
<dbReference type="EMBL" id="DVMP01000009">
    <property type="protein sequence ID" value="HIU24963.1"/>
    <property type="molecule type" value="Genomic_DNA"/>
</dbReference>
<sequence length="442" mass="49185">MNINENFLNTVIDNVDTCVCVTDMSGTVIYCNRAFLDYFSLSGDIRGREFQQLPSDYRDFSQISACREEHRRLVSRKYISGGRRVKITTSPIFSGGNGEGGDDIYFIEAFTFIDGDPDKNTPDSSSKFDRLVLGDAAMLEINQTISRIAYFDSTILIQGESGTGKSVLARHIHNNSSRAGKPFITINCGSIPENLIESELFGYTSGAFTSASRKGKTGQVELANGGTLFLDEIGLLPFDLQAKFLQLIQEKTYTPVGALKSKTVDVRIISATNLNLKEQIKEKKFREDLYYRLRVIELFIPPLRERAGAVELLTGFFLEKYNSKFGTSKTITPQALDILKQYTWPGNIRELQYLIERLIITSGGDAITSDDIPPLHDSESAELLSGSSPSGYRADFNSAVADFEKDMLLKAFRSHKSSYKVAEALGISQSKASRLLRKYSIS</sequence>
<dbReference type="SUPFAM" id="SSF46689">
    <property type="entry name" value="Homeodomain-like"/>
    <property type="match status" value="1"/>
</dbReference>
<evidence type="ECO:0000256" key="4">
    <source>
        <dbReference type="ARBA" id="ARBA00029500"/>
    </source>
</evidence>
<dbReference type="InterPro" id="IPR009057">
    <property type="entry name" value="Homeodomain-like_sf"/>
</dbReference>
<dbReference type="SMART" id="SM00382">
    <property type="entry name" value="AAA"/>
    <property type="match status" value="1"/>
</dbReference>
<dbReference type="AlphaFoldDB" id="A0A9D1I0H1"/>
<keyword evidence="3" id="KW-0067">ATP-binding</keyword>
<dbReference type="Pfam" id="PF00158">
    <property type="entry name" value="Sigma54_activat"/>
    <property type="match status" value="1"/>
</dbReference>
<dbReference type="InterPro" id="IPR030828">
    <property type="entry name" value="HTH_TyrR"/>
</dbReference>
<protein>
    <recommendedName>
        <fullName evidence="4">HTH-type transcriptional regulatory protein TyrR</fullName>
    </recommendedName>
</protein>
<dbReference type="Gene3D" id="3.40.50.300">
    <property type="entry name" value="P-loop containing nucleotide triphosphate hydrolases"/>
    <property type="match status" value="1"/>
</dbReference>
<evidence type="ECO:0000313" key="6">
    <source>
        <dbReference type="EMBL" id="HIU24963.1"/>
    </source>
</evidence>
<dbReference type="Gene3D" id="1.10.8.60">
    <property type="match status" value="1"/>
</dbReference>
<dbReference type="InterPro" id="IPR000014">
    <property type="entry name" value="PAS"/>
</dbReference>